<evidence type="ECO:0000256" key="3">
    <source>
        <dbReference type="ARBA" id="ARBA00012646"/>
    </source>
</evidence>
<dbReference type="SUPFAM" id="SSF53254">
    <property type="entry name" value="Phosphoglycerate mutase-like"/>
    <property type="match status" value="1"/>
</dbReference>
<name>A0AAN7VS88_9COLE</name>
<keyword evidence="4" id="KW-0732">Signal</keyword>
<keyword evidence="9" id="KW-1185">Reference proteome</keyword>
<dbReference type="GO" id="GO:0003993">
    <property type="term" value="F:acid phosphatase activity"/>
    <property type="evidence" value="ECO:0007669"/>
    <property type="project" value="UniProtKB-EC"/>
</dbReference>
<keyword evidence="6" id="KW-1015">Disulfide bond</keyword>
<dbReference type="InterPro" id="IPR029033">
    <property type="entry name" value="His_PPase_superfam"/>
</dbReference>
<dbReference type="Gene3D" id="3.40.50.1240">
    <property type="entry name" value="Phosphoglycerate mutase-like"/>
    <property type="match status" value="1"/>
</dbReference>
<comment type="similarity">
    <text evidence="2">Belongs to the histidine acid phosphatase family.</text>
</comment>
<dbReference type="EC" id="3.1.3.2" evidence="3"/>
<evidence type="ECO:0000256" key="4">
    <source>
        <dbReference type="ARBA" id="ARBA00022729"/>
    </source>
</evidence>
<accession>A0AAN7VS88</accession>
<dbReference type="EMBL" id="JAVRBK010000001">
    <property type="protein sequence ID" value="KAK5649381.1"/>
    <property type="molecule type" value="Genomic_DNA"/>
</dbReference>
<keyword evidence="5" id="KW-0378">Hydrolase</keyword>
<dbReference type="InterPro" id="IPR000560">
    <property type="entry name" value="His_Pase_clade-2"/>
</dbReference>
<dbReference type="InterPro" id="IPR050645">
    <property type="entry name" value="Histidine_acid_phosphatase"/>
</dbReference>
<protein>
    <recommendedName>
        <fullName evidence="3">acid phosphatase</fullName>
        <ecNumber evidence="3">3.1.3.2</ecNumber>
    </recommendedName>
</protein>
<evidence type="ECO:0000256" key="6">
    <source>
        <dbReference type="ARBA" id="ARBA00023157"/>
    </source>
</evidence>
<proteinExistence type="inferred from homology"/>
<evidence type="ECO:0000256" key="2">
    <source>
        <dbReference type="ARBA" id="ARBA00005375"/>
    </source>
</evidence>
<comment type="catalytic activity">
    <reaction evidence="1">
        <text>a phosphate monoester + H2O = an alcohol + phosphate</text>
        <dbReference type="Rhea" id="RHEA:15017"/>
        <dbReference type="ChEBI" id="CHEBI:15377"/>
        <dbReference type="ChEBI" id="CHEBI:30879"/>
        <dbReference type="ChEBI" id="CHEBI:43474"/>
        <dbReference type="ChEBI" id="CHEBI:67140"/>
        <dbReference type="EC" id="3.1.3.2"/>
    </reaction>
</comment>
<evidence type="ECO:0000256" key="5">
    <source>
        <dbReference type="ARBA" id="ARBA00022801"/>
    </source>
</evidence>
<dbReference type="Pfam" id="PF00328">
    <property type="entry name" value="His_Phos_2"/>
    <property type="match status" value="1"/>
</dbReference>
<sequence>MKPLIVILVVTFTYGLQHNSSLKLVHVFFRHGSRVPDGYELYRSHERYEYYKQIGFGSLTNAGKLTSYQLGNVLRKRYNDFLGEDFESDAVFIKSTDFERTKMTSLLVLAGVFPPSEKDKWNDKLNWIPIPFTYDKQGTDYDMTKAYVFCPVYQRELQRVFETDEVKAVIKGYNKTFELAIKKTGKMYTTLGDVFLLHQLIHIEQTMNVTLPSWAVEAFPDLRRITLTQFYYENANTLMKRLNGGRMLAKTVENMKHTIQGTIQQKKKIFLYSGHDFTIINMLYSLNLNKFHFPNFNAAICIELHQELTTGMHFVKILYIKDVFDEPELLVIPGCGDMCEFNKFVETITQHLPVNYTEECESTIPLD</sequence>
<keyword evidence="7" id="KW-0325">Glycoprotein</keyword>
<evidence type="ECO:0000256" key="1">
    <source>
        <dbReference type="ARBA" id="ARBA00000032"/>
    </source>
</evidence>
<organism evidence="8 9">
    <name type="scientific">Pyrocoelia pectoralis</name>
    <dbReference type="NCBI Taxonomy" id="417401"/>
    <lineage>
        <taxon>Eukaryota</taxon>
        <taxon>Metazoa</taxon>
        <taxon>Ecdysozoa</taxon>
        <taxon>Arthropoda</taxon>
        <taxon>Hexapoda</taxon>
        <taxon>Insecta</taxon>
        <taxon>Pterygota</taxon>
        <taxon>Neoptera</taxon>
        <taxon>Endopterygota</taxon>
        <taxon>Coleoptera</taxon>
        <taxon>Polyphaga</taxon>
        <taxon>Elateriformia</taxon>
        <taxon>Elateroidea</taxon>
        <taxon>Lampyridae</taxon>
        <taxon>Lampyrinae</taxon>
        <taxon>Pyrocoelia</taxon>
    </lineage>
</organism>
<evidence type="ECO:0000313" key="9">
    <source>
        <dbReference type="Proteomes" id="UP001329430"/>
    </source>
</evidence>
<dbReference type="AlphaFoldDB" id="A0AAN7VS88"/>
<dbReference type="Proteomes" id="UP001329430">
    <property type="component" value="Chromosome 1"/>
</dbReference>
<evidence type="ECO:0000256" key="7">
    <source>
        <dbReference type="ARBA" id="ARBA00023180"/>
    </source>
</evidence>
<evidence type="ECO:0000313" key="8">
    <source>
        <dbReference type="EMBL" id="KAK5649381.1"/>
    </source>
</evidence>
<comment type="caution">
    <text evidence="8">The sequence shown here is derived from an EMBL/GenBank/DDBJ whole genome shotgun (WGS) entry which is preliminary data.</text>
</comment>
<dbReference type="PANTHER" id="PTHR11567:SF211">
    <property type="entry name" value="PROSTATIC ACID PHOSPHATASE"/>
    <property type="match status" value="1"/>
</dbReference>
<gene>
    <name evidence="8" type="ORF">RI129_000410</name>
</gene>
<reference evidence="8 9" key="1">
    <citation type="journal article" date="2024" name="Insects">
        <title>An Improved Chromosome-Level Genome Assembly of the Firefly Pyrocoelia pectoralis.</title>
        <authorList>
            <person name="Fu X."/>
            <person name="Meyer-Rochow V.B."/>
            <person name="Ballantyne L."/>
            <person name="Zhu X."/>
        </authorList>
    </citation>
    <scope>NUCLEOTIDE SEQUENCE [LARGE SCALE GENOMIC DNA]</scope>
    <source>
        <strain evidence="8">XCY_ONT2</strain>
    </source>
</reference>
<dbReference type="CDD" id="cd07061">
    <property type="entry name" value="HP_HAP_like"/>
    <property type="match status" value="1"/>
</dbReference>
<dbReference type="PANTHER" id="PTHR11567">
    <property type="entry name" value="ACID PHOSPHATASE-RELATED"/>
    <property type="match status" value="1"/>
</dbReference>